<proteinExistence type="predicted"/>
<gene>
    <name evidence="2" type="ORF">SAMN05660686_03568</name>
</gene>
<protein>
    <submittedName>
        <fullName evidence="2">Uncharacterized protein</fullName>
    </submittedName>
</protein>
<feature type="region of interest" description="Disordered" evidence="1">
    <location>
        <begin position="26"/>
        <end position="46"/>
    </location>
</feature>
<dbReference type="Proteomes" id="UP000198615">
    <property type="component" value="Unassembled WGS sequence"/>
</dbReference>
<organism evidence="2 3">
    <name type="scientific">Thalassobaculum litoreum DSM 18839</name>
    <dbReference type="NCBI Taxonomy" id="1123362"/>
    <lineage>
        <taxon>Bacteria</taxon>
        <taxon>Pseudomonadati</taxon>
        <taxon>Pseudomonadota</taxon>
        <taxon>Alphaproteobacteria</taxon>
        <taxon>Rhodospirillales</taxon>
        <taxon>Thalassobaculaceae</taxon>
        <taxon>Thalassobaculum</taxon>
    </lineage>
</organism>
<sequence length="68" mass="7589">MDYCGQTYGRDTDEGTEMDRIEASIPNRTRHGDRTGPSRASLRAKRDRRRLIGCIPSGETRALPTAVP</sequence>
<keyword evidence="3" id="KW-1185">Reference proteome</keyword>
<evidence type="ECO:0000313" key="2">
    <source>
        <dbReference type="EMBL" id="SDG16224.1"/>
    </source>
</evidence>
<comment type="caution">
    <text evidence="2">The sequence shown here is derived from an EMBL/GenBank/DDBJ whole genome shotgun (WGS) entry which is preliminary data.</text>
</comment>
<reference evidence="2 3" key="1">
    <citation type="submission" date="2016-10" db="EMBL/GenBank/DDBJ databases">
        <authorList>
            <person name="Varghese N."/>
            <person name="Submissions S."/>
        </authorList>
    </citation>
    <scope>NUCLEOTIDE SEQUENCE [LARGE SCALE GENOMIC DNA]</scope>
    <source>
        <strain evidence="2 3">DSM 18839</strain>
    </source>
</reference>
<dbReference type="AlphaFoldDB" id="A0A8G2BMS2"/>
<accession>A0A8G2BMS2</accession>
<name>A0A8G2BMS2_9PROT</name>
<evidence type="ECO:0000313" key="3">
    <source>
        <dbReference type="Proteomes" id="UP000198615"/>
    </source>
</evidence>
<dbReference type="EMBL" id="FNBW01000011">
    <property type="protein sequence ID" value="SDG16224.1"/>
    <property type="molecule type" value="Genomic_DNA"/>
</dbReference>
<evidence type="ECO:0000256" key="1">
    <source>
        <dbReference type="SAM" id="MobiDB-lite"/>
    </source>
</evidence>